<accession>A0A975L7Y9</accession>
<protein>
    <submittedName>
        <fullName evidence="1">Uncharacterized protein</fullName>
    </submittedName>
</protein>
<organism evidence="1 2">
    <name type="scientific">Nocardiopsis eucommiae</name>
    <dbReference type="NCBI Taxonomy" id="2831970"/>
    <lineage>
        <taxon>Bacteria</taxon>
        <taxon>Bacillati</taxon>
        <taxon>Actinomycetota</taxon>
        <taxon>Actinomycetes</taxon>
        <taxon>Streptosporangiales</taxon>
        <taxon>Nocardiopsidaceae</taxon>
        <taxon>Nocardiopsis</taxon>
    </lineage>
</organism>
<proteinExistence type="predicted"/>
<reference evidence="1" key="1">
    <citation type="submission" date="2021-05" db="EMBL/GenBank/DDBJ databases">
        <authorList>
            <person name="Kaiqin L."/>
            <person name="Jian G."/>
        </authorList>
    </citation>
    <scope>NUCLEOTIDE SEQUENCE</scope>
    <source>
        <strain evidence="1">HDS5</strain>
    </source>
</reference>
<keyword evidence="2" id="KW-1185">Reference proteome</keyword>
<dbReference type="EMBL" id="CP074402">
    <property type="protein sequence ID" value="QVJ00392.1"/>
    <property type="molecule type" value="Genomic_DNA"/>
</dbReference>
<gene>
    <name evidence="1" type="ORF">KGD82_16665</name>
</gene>
<name>A0A975L7Y9_9ACTN</name>
<dbReference type="AlphaFoldDB" id="A0A975L7Y9"/>
<dbReference type="KEGG" id="nec:KGD82_16665"/>
<dbReference type="Proteomes" id="UP000682416">
    <property type="component" value="Chromosome"/>
</dbReference>
<evidence type="ECO:0000313" key="1">
    <source>
        <dbReference type="EMBL" id="QVJ00392.1"/>
    </source>
</evidence>
<sequence>MNDTPETLTAHVGYAYQLRQSDRSISRDHAVLEQPLTVGRLVRKRGDALCRPRRKFWGLESVNDQRNITCPTCVARAERYGVTIRPLTTTGPWYP</sequence>
<evidence type="ECO:0000313" key="2">
    <source>
        <dbReference type="Proteomes" id="UP000682416"/>
    </source>
</evidence>